<dbReference type="PANTHER" id="PTHR42896">
    <property type="entry name" value="XYLULOSE-1,5-BISPHOSPHATE (XUBP) PHOSPHATASE"/>
    <property type="match status" value="1"/>
</dbReference>
<dbReference type="Gene3D" id="1.10.150.240">
    <property type="entry name" value="Putative phosphatase, domain 2"/>
    <property type="match status" value="1"/>
</dbReference>
<dbReference type="Proteomes" id="UP000000647">
    <property type="component" value="Chromosome"/>
</dbReference>
<dbReference type="PANTHER" id="PTHR42896:SF2">
    <property type="entry name" value="CBBY-LIKE PROTEIN"/>
    <property type="match status" value="1"/>
</dbReference>
<dbReference type="PRINTS" id="PR00413">
    <property type="entry name" value="HADHALOGNASE"/>
</dbReference>
<dbReference type="Pfam" id="PF00702">
    <property type="entry name" value="Hydrolase"/>
    <property type="match status" value="1"/>
</dbReference>
<evidence type="ECO:0000313" key="1">
    <source>
        <dbReference type="EMBL" id="ABM62219.1"/>
    </source>
</evidence>
<dbReference type="HOGENOM" id="CLU_045011_0_2_6"/>
<name>A1WX07_HALHL</name>
<dbReference type="NCBIfam" id="TIGR01509">
    <property type="entry name" value="HAD-SF-IA-v3"/>
    <property type="match status" value="1"/>
</dbReference>
<dbReference type="Gene3D" id="3.40.50.1000">
    <property type="entry name" value="HAD superfamily/HAD-like"/>
    <property type="match status" value="1"/>
</dbReference>
<dbReference type="InterPro" id="IPR023214">
    <property type="entry name" value="HAD_sf"/>
</dbReference>
<dbReference type="InterPro" id="IPR023198">
    <property type="entry name" value="PGP-like_dom2"/>
</dbReference>
<dbReference type="SFLD" id="SFLDS00003">
    <property type="entry name" value="Haloacid_Dehalogenase"/>
    <property type="match status" value="1"/>
</dbReference>
<dbReference type="AlphaFoldDB" id="A1WX07"/>
<dbReference type="STRING" id="349124.Hhal_1452"/>
<gene>
    <name evidence="1" type="ordered locus">Hhal_1452</name>
</gene>
<dbReference type="RefSeq" id="WP_011814241.1">
    <property type="nucleotide sequence ID" value="NC_008789.1"/>
</dbReference>
<dbReference type="GO" id="GO:0016787">
    <property type="term" value="F:hydrolase activity"/>
    <property type="evidence" value="ECO:0007669"/>
    <property type="project" value="UniProtKB-KW"/>
</dbReference>
<dbReference type="OrthoDB" id="9782449at2"/>
<sequence length="241" mass="25922">MQALLFDVDGTLADTEGAGHLPAFNAAFEAFGLPHRWDENTYRRLLNAVPGGRERLGDALSQQPPPAGHGDIDALARQLHETKNRFYAERLRTGCIPPRPGIERIIAEARQRDIRLAVVTTSARANVEALFNGVLPAPLQSVFEVYICGDDVAAKKPDPEAYLAALRSLRLPARAALAVEDSVNGLRAARAAGIPTLITHNLWTRDDDFTGAAAVIDDLDHGPEGVPMGIDDLIAVHSMGA</sequence>
<protein>
    <submittedName>
        <fullName evidence="1">HAD-superfamily hydrolase, subfamily IA, variant 3</fullName>
    </submittedName>
</protein>
<dbReference type="eggNOG" id="COG0637">
    <property type="taxonomic scope" value="Bacteria"/>
</dbReference>
<dbReference type="InterPro" id="IPR044999">
    <property type="entry name" value="CbbY-like"/>
</dbReference>
<dbReference type="SFLD" id="SFLDG01129">
    <property type="entry name" value="C1.5:_HAD__Beta-PGM__Phosphata"/>
    <property type="match status" value="1"/>
</dbReference>
<dbReference type="SUPFAM" id="SSF56784">
    <property type="entry name" value="HAD-like"/>
    <property type="match status" value="1"/>
</dbReference>
<dbReference type="InterPro" id="IPR036412">
    <property type="entry name" value="HAD-like_sf"/>
</dbReference>
<keyword evidence="2" id="KW-1185">Reference proteome</keyword>
<reference evidence="2" key="1">
    <citation type="submission" date="2006-12" db="EMBL/GenBank/DDBJ databases">
        <title>Complete sequence of Halorhodospira halophila SL1.</title>
        <authorList>
            <consortium name="US DOE Joint Genome Institute"/>
            <person name="Copeland A."/>
            <person name="Lucas S."/>
            <person name="Lapidus A."/>
            <person name="Barry K."/>
            <person name="Detter J.C."/>
            <person name="Glavina del Rio T."/>
            <person name="Hammon N."/>
            <person name="Israni S."/>
            <person name="Dalin E."/>
            <person name="Tice H."/>
            <person name="Pitluck S."/>
            <person name="Saunders E."/>
            <person name="Brettin T."/>
            <person name="Bruce D."/>
            <person name="Han C."/>
            <person name="Tapia R."/>
            <person name="Schmutz J."/>
            <person name="Larimer F."/>
            <person name="Land M."/>
            <person name="Hauser L."/>
            <person name="Kyrpides N."/>
            <person name="Mikhailova N."/>
            <person name="Hoff W."/>
            <person name="Richardson P."/>
        </authorList>
    </citation>
    <scope>NUCLEOTIDE SEQUENCE [LARGE SCALE GENOMIC DNA]</scope>
    <source>
        <strain evidence="2">DSM 244 / SL1</strain>
    </source>
</reference>
<dbReference type="EMBL" id="CP000544">
    <property type="protein sequence ID" value="ABM62219.1"/>
    <property type="molecule type" value="Genomic_DNA"/>
</dbReference>
<reference evidence="1 2" key="2">
    <citation type="journal article" date="2013" name="Stand. Genomic Sci.">
        <title>Complete genome sequence of Halorhodospira halophila SL1.</title>
        <authorList>
            <person name="Challacombe J.F."/>
            <person name="Majid S."/>
            <person name="Deole R."/>
            <person name="Brettin T.S."/>
            <person name="Bruce D."/>
            <person name="Delano S.F."/>
            <person name="Detter J.C."/>
            <person name="Gleasner C.D."/>
            <person name="Han C.S."/>
            <person name="Misra M."/>
            <person name="Reitenga K.G."/>
            <person name="Mikhailova N."/>
            <person name="Woyke T."/>
            <person name="Pitluck S."/>
            <person name="Nolan M."/>
            <person name="Land M.L."/>
            <person name="Saunders E."/>
            <person name="Tapia R."/>
            <person name="Lapidus A."/>
            <person name="Ivanova N."/>
            <person name="Hoff W.D."/>
        </authorList>
    </citation>
    <scope>NUCLEOTIDE SEQUENCE [LARGE SCALE GENOMIC DNA]</scope>
    <source>
        <strain evidence="2">DSM 244 / SL1</strain>
    </source>
</reference>
<dbReference type="KEGG" id="hha:Hhal_1452"/>
<keyword evidence="1" id="KW-0378">Hydrolase</keyword>
<evidence type="ECO:0000313" key="2">
    <source>
        <dbReference type="Proteomes" id="UP000000647"/>
    </source>
</evidence>
<accession>A1WX07</accession>
<organism evidence="1 2">
    <name type="scientific">Halorhodospira halophila (strain DSM 244 / SL1)</name>
    <name type="common">Ectothiorhodospira halophila (strain DSM 244 / SL1)</name>
    <dbReference type="NCBI Taxonomy" id="349124"/>
    <lineage>
        <taxon>Bacteria</taxon>
        <taxon>Pseudomonadati</taxon>
        <taxon>Pseudomonadota</taxon>
        <taxon>Gammaproteobacteria</taxon>
        <taxon>Chromatiales</taxon>
        <taxon>Ectothiorhodospiraceae</taxon>
        <taxon>Halorhodospira</taxon>
    </lineage>
</organism>
<dbReference type="InterPro" id="IPR006439">
    <property type="entry name" value="HAD-SF_hydro_IA"/>
</dbReference>
<proteinExistence type="predicted"/>